<dbReference type="AlphaFoldDB" id="A0A2H1VZZ5"/>
<sequence>MLMLLNSNRNESAIGALIGWFIRAGQSKCRNRSRFVFFQPYKWPRLTKSLSHGEGLNINHHACSMRVGDFKLIIRNYKARLPHDVFLHRLSVPVKEQTDHLMVSNRRRPWTLETPKALQVRYRPFGENHPIPSPALGEARGSDRLLLTKNHPIPTPTFQSGAQEGGESHPMTSLTRREGQTLTDYKPPRSYSCFSSRSPGKPASLPYNILNSAPVIWNHKFLANCFRLENIVSFRGTNYSE</sequence>
<proteinExistence type="predicted"/>
<dbReference type="EMBL" id="ODYU01005419">
    <property type="protein sequence ID" value="SOQ46246.1"/>
    <property type="molecule type" value="Genomic_DNA"/>
</dbReference>
<protein>
    <submittedName>
        <fullName evidence="2">SFRICE_026966</fullName>
    </submittedName>
</protein>
<evidence type="ECO:0000256" key="1">
    <source>
        <dbReference type="SAM" id="MobiDB-lite"/>
    </source>
</evidence>
<evidence type="ECO:0000313" key="2">
    <source>
        <dbReference type="EMBL" id="SOQ46246.1"/>
    </source>
</evidence>
<feature type="region of interest" description="Disordered" evidence="1">
    <location>
        <begin position="154"/>
        <end position="200"/>
    </location>
</feature>
<name>A0A2H1VZZ5_SPOFR</name>
<organism evidence="2">
    <name type="scientific">Spodoptera frugiperda</name>
    <name type="common">Fall armyworm</name>
    <dbReference type="NCBI Taxonomy" id="7108"/>
    <lineage>
        <taxon>Eukaryota</taxon>
        <taxon>Metazoa</taxon>
        <taxon>Ecdysozoa</taxon>
        <taxon>Arthropoda</taxon>
        <taxon>Hexapoda</taxon>
        <taxon>Insecta</taxon>
        <taxon>Pterygota</taxon>
        <taxon>Neoptera</taxon>
        <taxon>Endopterygota</taxon>
        <taxon>Lepidoptera</taxon>
        <taxon>Glossata</taxon>
        <taxon>Ditrysia</taxon>
        <taxon>Noctuoidea</taxon>
        <taxon>Noctuidae</taxon>
        <taxon>Amphipyrinae</taxon>
        <taxon>Spodoptera</taxon>
    </lineage>
</organism>
<accession>A0A2H1VZZ5</accession>
<gene>
    <name evidence="2" type="ORF">SFRICE_026966</name>
</gene>
<reference evidence="2" key="1">
    <citation type="submission" date="2016-07" db="EMBL/GenBank/DDBJ databases">
        <authorList>
            <person name="Bretaudeau A."/>
        </authorList>
    </citation>
    <scope>NUCLEOTIDE SEQUENCE</scope>
    <source>
        <strain evidence="2">Rice</strain>
        <tissue evidence="2">Whole body</tissue>
    </source>
</reference>